<feature type="compositionally biased region" description="Acidic residues" evidence="7">
    <location>
        <begin position="1272"/>
        <end position="1284"/>
    </location>
</feature>
<dbReference type="GO" id="GO:1905515">
    <property type="term" value="P:non-motile cilium assembly"/>
    <property type="evidence" value="ECO:0007669"/>
    <property type="project" value="TreeGrafter"/>
</dbReference>
<sequence length="1474" mass="167335">MADDGDWIPSKEPRLQPKTAAGARLEDGDAVAQRSAQQRRMVARWSKEELEDKYLRMYEENLLLKKHARKQEDKIKRMATKLLRLVSDKKKAQQEPGAKRVRDIETEEMLEELHGKIRNLEKENGLLKEKLMVTKQQLSTQGKRNTPYSHVESRINTGIPKPPTSERITRNLRVAGPRESQRSVHSPGLPRYGHSLLEEARAENRHLEGVIEQQNEQINIYEQDIEFLREQLRVKEAEFEEDLLRIKQQMSAEQRVTLQENVDLIRLQREVKDKATKLTSLQEKYTRMEENLRTVKSSHDQVLREMEALNQQLKQEENRVMSLQNELKLGSTSRRKIVELEEQIIDLKKESEILKEANEKLVSSAFDLEREREWRQREQALKVQIAQLDATLKADVGEKGGILDRLSHERETNERLEKELRDLNLQHLQLKEQHDELKEKMKFFTKESAIDFSEIEEALVLVKQKKEKKAHLELEFLERVDEEKNKDLEKQVVLLQAEHAETIDELEKTRNMLIVQHKINKDYQMEVEAVTKKMEENRLEFDTKLDEYARLLDIRAARIKKLESQLKDIAYGTRQYRIPPREEGMEESEVEEFDESLHLQRGENLFEIHISKVTLSSEGLKQLGDEAPSIFCTYDFYEFDTQSTAVMKGAVADFEFTYQFVVKVDDFFLHYVQKDSTTVELHQAFGTNYQTVAAGQLKFRDIFDKPHGRVHGSIQLAGVGEGAVGLLYGTLDYWVRLKVPMDQALRLYKERTKALGYIESNVRATETALKTLDDSSVNRAEDNVNELHVKVLKCTGVKARRGEVQPSPYVVYKFFDFPDHDTSIVQSSNNPNFSDHKTFPVPMTADLDIYLKSQHLQVYVFDDTDPEEAAYLGMASVPLLPLSHDKAIKGIFELHAPDGTVNGTVDVQLKWQYTYLPPSISTKTPAQILATTPMKPEKVPLLHGEDLTVASPVIAAAPHSILKTPKPPGSRGPAAASTPLPAARDQGRPLQSLDNSMGDTLEPLAAPRKKKDHVGFADDVETPVKQPHPPQPHPPQPPERHHPVPPEKPTRHPPEKATPTKPTPLPRGHPDTDQTTPKTVDEEEEEEEMSEVSELSSEGVVAGGTTSGGQQDKPEDIAEEEMEVSAPPAPVRRQLAKVQRDSGSEVKVASRSNVKVTPDADRTMEEDETDKSVESLTEAVGKKGQQKPEPPGVKDILQAAEEEDEEDEEEEESEDADDLIAQELGEKVKKGKPAQSAEDTMFEEERDEEEEDEEDSTLEDEIEIPGAKQTVEGEEEEEEEDSDSEGLVITPAPRAASRSSVQGNPDTVVVTIAHLSLEEGASALSNPAVQQLFVEYRFLGFPAEELETPVSLPKPKPDQQIYFNFKKVFHVDAQDHYESRQYLASMLLPDDPDEGRIRFTVVSEPPEDDESGECNDVGTAFVSLTEILEKKEDVIDRDIPIYDIDEESTVIGHLNVTVECYAALHAVKLEMDSD</sequence>
<evidence type="ECO:0000256" key="2">
    <source>
        <dbReference type="ARBA" id="ARBA00006042"/>
    </source>
</evidence>
<feature type="compositionally biased region" description="Basic and acidic residues" evidence="7">
    <location>
        <begin position="1038"/>
        <end position="1055"/>
    </location>
</feature>
<dbReference type="GO" id="GO:0005856">
    <property type="term" value="C:cytoskeleton"/>
    <property type="evidence" value="ECO:0007669"/>
    <property type="project" value="UniProtKB-ARBA"/>
</dbReference>
<dbReference type="OrthoDB" id="2133912at2759"/>
<feature type="coiled-coil region" evidence="6">
    <location>
        <begin position="197"/>
        <end position="360"/>
    </location>
</feature>
<dbReference type="PROSITE" id="PS50004">
    <property type="entry name" value="C2"/>
    <property type="match status" value="1"/>
</dbReference>
<feature type="domain" description="C2" evidence="8">
    <location>
        <begin position="771"/>
        <end position="892"/>
    </location>
</feature>
<dbReference type="Gene3D" id="2.60.40.150">
    <property type="entry name" value="C2 domain"/>
    <property type="match status" value="3"/>
</dbReference>
<feature type="region of interest" description="Disordered" evidence="7">
    <location>
        <begin position="1"/>
        <end position="37"/>
    </location>
</feature>
<evidence type="ECO:0000256" key="4">
    <source>
        <dbReference type="ARBA" id="ARBA00023069"/>
    </source>
</evidence>
<evidence type="ECO:0000259" key="8">
    <source>
        <dbReference type="PROSITE" id="PS50004"/>
    </source>
</evidence>
<feature type="compositionally biased region" description="Pro residues" evidence="7">
    <location>
        <begin position="1026"/>
        <end position="1037"/>
    </location>
</feature>
<dbReference type="InterPro" id="IPR000008">
    <property type="entry name" value="C2_dom"/>
</dbReference>
<dbReference type="STRING" id="7574.A0A1S3ILT7"/>
<dbReference type="KEGG" id="lak:106165255"/>
<evidence type="ECO:0000313" key="9">
    <source>
        <dbReference type="Proteomes" id="UP000085678"/>
    </source>
</evidence>
<proteinExistence type="inferred from homology"/>
<reference evidence="10" key="1">
    <citation type="submission" date="2025-08" db="UniProtKB">
        <authorList>
            <consortium name="RefSeq"/>
        </authorList>
    </citation>
    <scope>IDENTIFICATION</scope>
    <source>
        <tissue evidence="10">Gonads</tissue>
    </source>
</reference>
<dbReference type="InParanoid" id="A0A1S3ILT7"/>
<dbReference type="PANTHER" id="PTHR14240">
    <property type="entry name" value="RETINITIS PIGMENTOSA GTPASE REGULATOR-INTERACTING PROTEIN"/>
    <property type="match status" value="1"/>
</dbReference>
<dbReference type="InterPro" id="IPR031139">
    <property type="entry name" value="RPGRIP1_fam"/>
</dbReference>
<dbReference type="PANTHER" id="PTHR14240:SF1">
    <property type="entry name" value="PROTEIN FANTOM-RELATED"/>
    <property type="match status" value="1"/>
</dbReference>
<feature type="coiled-coil region" evidence="6">
    <location>
        <begin position="75"/>
        <end position="137"/>
    </location>
</feature>
<dbReference type="RefSeq" id="XP_013398856.1">
    <property type="nucleotide sequence ID" value="XM_013543402.1"/>
</dbReference>
<dbReference type="Pfam" id="PF18111">
    <property type="entry name" value="RPGR1_C"/>
    <property type="match status" value="1"/>
</dbReference>
<evidence type="ECO:0000256" key="1">
    <source>
        <dbReference type="ARBA" id="ARBA00004138"/>
    </source>
</evidence>
<comment type="subcellular location">
    <subcellularLocation>
        <location evidence="1">Cell projection</location>
        <location evidence="1">Cilium</location>
    </subcellularLocation>
</comment>
<dbReference type="InterPro" id="IPR035892">
    <property type="entry name" value="C2_domain_sf"/>
</dbReference>
<protein>
    <submittedName>
        <fullName evidence="10">Protein fantom isoform X1</fullName>
    </submittedName>
</protein>
<feature type="compositionally biased region" description="Acidic residues" evidence="7">
    <location>
        <begin position="1081"/>
        <end position="1091"/>
    </location>
</feature>
<feature type="compositionally biased region" description="Acidic residues" evidence="7">
    <location>
        <begin position="1240"/>
        <end position="1263"/>
    </location>
</feature>
<keyword evidence="4" id="KW-0969">Cilium</keyword>
<comment type="similarity">
    <text evidence="2">Belongs to the RPGRIP1 family.</text>
</comment>
<dbReference type="CDD" id="cd00030">
    <property type="entry name" value="C2"/>
    <property type="match status" value="1"/>
</dbReference>
<evidence type="ECO:0000256" key="7">
    <source>
        <dbReference type="SAM" id="MobiDB-lite"/>
    </source>
</evidence>
<keyword evidence="5" id="KW-0966">Cell projection</keyword>
<feature type="compositionally biased region" description="Acidic residues" evidence="7">
    <location>
        <begin position="1200"/>
        <end position="1220"/>
    </location>
</feature>
<gene>
    <name evidence="10" type="primary">LOC106165255</name>
</gene>
<evidence type="ECO:0000313" key="10">
    <source>
        <dbReference type="RefSeq" id="XP_013398856.1"/>
    </source>
</evidence>
<feature type="compositionally biased region" description="Polar residues" evidence="7">
    <location>
        <begin position="137"/>
        <end position="148"/>
    </location>
</feature>
<organism evidence="9 10">
    <name type="scientific">Lingula anatina</name>
    <name type="common">Brachiopod</name>
    <name type="synonym">Lingula unguis</name>
    <dbReference type="NCBI Taxonomy" id="7574"/>
    <lineage>
        <taxon>Eukaryota</taxon>
        <taxon>Metazoa</taxon>
        <taxon>Spiralia</taxon>
        <taxon>Lophotrochozoa</taxon>
        <taxon>Brachiopoda</taxon>
        <taxon>Linguliformea</taxon>
        <taxon>Lingulata</taxon>
        <taxon>Lingulida</taxon>
        <taxon>Linguloidea</taxon>
        <taxon>Lingulidae</taxon>
        <taxon>Lingula</taxon>
    </lineage>
</organism>
<dbReference type="Pfam" id="PF00168">
    <property type="entry name" value="C2"/>
    <property type="match status" value="1"/>
</dbReference>
<feature type="coiled-coil region" evidence="6">
    <location>
        <begin position="406"/>
        <end position="540"/>
    </location>
</feature>
<dbReference type="InterPro" id="IPR041091">
    <property type="entry name" value="RPGRIP1_C"/>
</dbReference>
<keyword evidence="9" id="KW-1185">Reference proteome</keyword>
<evidence type="ECO:0000256" key="3">
    <source>
        <dbReference type="ARBA" id="ARBA00023054"/>
    </source>
</evidence>
<dbReference type="FunFam" id="2.60.40.150:FF:000073">
    <property type="entry name" value="protein fantom isoform X1"/>
    <property type="match status" value="1"/>
</dbReference>
<dbReference type="InterPro" id="IPR021656">
    <property type="entry name" value="C2-C2_1"/>
</dbReference>
<dbReference type="Pfam" id="PF11618">
    <property type="entry name" value="C2-C2_1"/>
    <property type="match status" value="1"/>
</dbReference>
<keyword evidence="3 6" id="KW-0175">Coiled coil</keyword>
<dbReference type="GeneID" id="106165255"/>
<dbReference type="Proteomes" id="UP000085678">
    <property type="component" value="Unplaced"/>
</dbReference>
<dbReference type="SUPFAM" id="SSF49562">
    <property type="entry name" value="C2 domain (Calcium/lipid-binding domain, CaLB)"/>
    <property type="match status" value="2"/>
</dbReference>
<feature type="region of interest" description="Disordered" evidence="7">
    <location>
        <begin position="960"/>
        <end position="1288"/>
    </location>
</feature>
<dbReference type="SMART" id="SM00239">
    <property type="entry name" value="C2"/>
    <property type="match status" value="1"/>
</dbReference>
<feature type="region of interest" description="Disordered" evidence="7">
    <location>
        <begin position="137"/>
        <end position="164"/>
    </location>
</feature>
<accession>A0A1S3ILT7</accession>
<evidence type="ECO:0000256" key="5">
    <source>
        <dbReference type="ARBA" id="ARBA00023273"/>
    </source>
</evidence>
<name>A0A1S3ILT7_LINAN</name>
<dbReference type="GO" id="GO:0035869">
    <property type="term" value="C:ciliary transition zone"/>
    <property type="evidence" value="ECO:0007669"/>
    <property type="project" value="TreeGrafter"/>
</dbReference>
<evidence type="ECO:0000256" key="6">
    <source>
        <dbReference type="SAM" id="Coils"/>
    </source>
</evidence>